<dbReference type="PANTHER" id="PTHR48027">
    <property type="entry name" value="HETEROGENEOUS NUCLEAR RIBONUCLEOPROTEIN 87F-RELATED"/>
    <property type="match status" value="1"/>
</dbReference>
<feature type="domain" description="RRM" evidence="3">
    <location>
        <begin position="1"/>
        <end position="79"/>
    </location>
</feature>
<keyword evidence="1" id="KW-0694">RNA-binding</keyword>
<accession>A0A8J6XS29</accession>
<evidence type="ECO:0000313" key="5">
    <source>
        <dbReference type="Proteomes" id="UP000629098"/>
    </source>
</evidence>
<comment type="caution">
    <text evidence="4">The sequence shown here is derived from an EMBL/GenBank/DDBJ whole genome shotgun (WGS) entry which is preliminary data.</text>
</comment>
<dbReference type="InterPro" id="IPR052462">
    <property type="entry name" value="SLIRP/GR-RBP-like"/>
</dbReference>
<sequence>MSIYVGNLSYNVSQDELSQVFSEYGTVKRVQLPTDRETGRARGFGFVEMESEAAEDAAIQALDGAEWMGRVMKVNKARPREEKDGRSGGGNWGNKSNSGGYSKRSY</sequence>
<evidence type="ECO:0000259" key="3">
    <source>
        <dbReference type="PROSITE" id="PS50102"/>
    </source>
</evidence>
<dbReference type="Gene3D" id="3.30.70.330">
    <property type="match status" value="1"/>
</dbReference>
<dbReference type="InterPro" id="IPR035979">
    <property type="entry name" value="RBD_domain_sf"/>
</dbReference>
<protein>
    <submittedName>
        <fullName evidence="4">RNA-binding protein</fullName>
    </submittedName>
</protein>
<dbReference type="AlphaFoldDB" id="A0A8J6XS29"/>
<dbReference type="Pfam" id="PF00076">
    <property type="entry name" value="RRM_1"/>
    <property type="match status" value="1"/>
</dbReference>
<dbReference type="InterPro" id="IPR000504">
    <property type="entry name" value="RRM_dom"/>
</dbReference>
<dbReference type="Proteomes" id="UP000629098">
    <property type="component" value="Unassembled WGS sequence"/>
</dbReference>
<dbReference type="FunFam" id="3.30.70.330:FF:001284">
    <property type="entry name" value="RNA-binding protein"/>
    <property type="match status" value="1"/>
</dbReference>
<keyword evidence="5" id="KW-1185">Reference proteome</keyword>
<proteinExistence type="predicted"/>
<feature type="region of interest" description="Disordered" evidence="2">
    <location>
        <begin position="75"/>
        <end position="106"/>
    </location>
</feature>
<evidence type="ECO:0000313" key="4">
    <source>
        <dbReference type="EMBL" id="MBD2778181.1"/>
    </source>
</evidence>
<organism evidence="4 5">
    <name type="scientific">Iningainema tapete BLCC-T55</name>
    <dbReference type="NCBI Taxonomy" id="2748662"/>
    <lineage>
        <taxon>Bacteria</taxon>
        <taxon>Bacillati</taxon>
        <taxon>Cyanobacteriota</taxon>
        <taxon>Cyanophyceae</taxon>
        <taxon>Nostocales</taxon>
        <taxon>Scytonemataceae</taxon>
        <taxon>Iningainema tapete</taxon>
    </lineage>
</organism>
<name>A0A8J6XS29_9CYAN</name>
<feature type="compositionally biased region" description="Low complexity" evidence="2">
    <location>
        <begin position="93"/>
        <end position="106"/>
    </location>
</feature>
<dbReference type="PROSITE" id="PS50102">
    <property type="entry name" value="RRM"/>
    <property type="match status" value="1"/>
</dbReference>
<dbReference type="RefSeq" id="WP_190837558.1">
    <property type="nucleotide sequence ID" value="NZ_CAWPPI010000124.1"/>
</dbReference>
<evidence type="ECO:0000256" key="1">
    <source>
        <dbReference type="ARBA" id="ARBA00022884"/>
    </source>
</evidence>
<dbReference type="InterPro" id="IPR012677">
    <property type="entry name" value="Nucleotide-bd_a/b_plait_sf"/>
</dbReference>
<dbReference type="SMART" id="SM00360">
    <property type="entry name" value="RRM"/>
    <property type="match status" value="1"/>
</dbReference>
<evidence type="ECO:0000256" key="2">
    <source>
        <dbReference type="SAM" id="MobiDB-lite"/>
    </source>
</evidence>
<dbReference type="EMBL" id="JACXAE010000124">
    <property type="protein sequence ID" value="MBD2778181.1"/>
    <property type="molecule type" value="Genomic_DNA"/>
</dbReference>
<reference evidence="4" key="1">
    <citation type="submission" date="2020-09" db="EMBL/GenBank/DDBJ databases">
        <title>Iningainema tapete sp. nov. (Scytonemataceae, Cyanobacteria) from greenhouses in central Florida (USA) produces two types of nodularin with biosynthetic potential for microcystin-LR and anabaenopeptins.</title>
        <authorList>
            <person name="Berthold D.E."/>
            <person name="Lefler F.W."/>
            <person name="Huang I.-S."/>
            <person name="Abdulla H."/>
            <person name="Zimba P.V."/>
            <person name="Laughinghouse H.D. IV."/>
        </authorList>
    </citation>
    <scope>NUCLEOTIDE SEQUENCE</scope>
    <source>
        <strain evidence="4">BLCCT55</strain>
    </source>
</reference>
<dbReference type="SUPFAM" id="SSF54928">
    <property type="entry name" value="RNA-binding domain, RBD"/>
    <property type="match status" value="1"/>
</dbReference>
<gene>
    <name evidence="4" type="ORF">ICL16_40625</name>
</gene>
<dbReference type="GO" id="GO:0003723">
    <property type="term" value="F:RNA binding"/>
    <property type="evidence" value="ECO:0007669"/>
    <property type="project" value="UniProtKB-KW"/>
</dbReference>